<name>A0A117ML52_9ACTN</name>
<dbReference type="Proteomes" id="UP000053923">
    <property type="component" value="Unassembled WGS sequence"/>
</dbReference>
<evidence type="ECO:0000313" key="1">
    <source>
        <dbReference type="EMBL" id="KUL23244.1"/>
    </source>
</evidence>
<dbReference type="AlphaFoldDB" id="A0A117ML52"/>
<keyword evidence="2" id="KW-1185">Reference proteome</keyword>
<reference evidence="2" key="1">
    <citation type="submission" date="2015-10" db="EMBL/GenBank/DDBJ databases">
        <authorList>
            <person name="Ju K.-S."/>
            <person name="Doroghazi J.R."/>
            <person name="Metcalf W.W."/>
        </authorList>
    </citation>
    <scope>NUCLEOTIDE SEQUENCE [LARGE SCALE GENOMIC DNA]</scope>
    <source>
        <strain evidence="2">NRRL 3151</strain>
    </source>
</reference>
<accession>A0A117ML52</accession>
<organism evidence="1 2">
    <name type="scientific">Streptomyces regalis</name>
    <dbReference type="NCBI Taxonomy" id="68262"/>
    <lineage>
        <taxon>Bacteria</taxon>
        <taxon>Bacillati</taxon>
        <taxon>Actinomycetota</taxon>
        <taxon>Actinomycetes</taxon>
        <taxon>Kitasatosporales</taxon>
        <taxon>Streptomycetaceae</taxon>
        <taxon>Streptomyces</taxon>
    </lineage>
</organism>
<proteinExistence type="predicted"/>
<gene>
    <name evidence="1" type="ORF">ADL12_39905</name>
</gene>
<evidence type="ECO:0008006" key="3">
    <source>
        <dbReference type="Google" id="ProtNLM"/>
    </source>
</evidence>
<dbReference type="EMBL" id="LLZG01000388">
    <property type="protein sequence ID" value="KUL23244.1"/>
    <property type="molecule type" value="Genomic_DNA"/>
</dbReference>
<comment type="caution">
    <text evidence="1">The sequence shown here is derived from an EMBL/GenBank/DDBJ whole genome shotgun (WGS) entry which is preliminary data.</text>
</comment>
<sequence>MATMIVRMRVLTEAGSRVWIAVSGTLSPATQHHIQQRLHHQAATGTREFYLDLRESRCTDAVTREHVGFLFAAVPDAHFHLIAAPDAVRDGIGTDPRFTVHPHLASAWNIWSQGD</sequence>
<dbReference type="OrthoDB" id="4240223at2"/>
<evidence type="ECO:0000313" key="2">
    <source>
        <dbReference type="Proteomes" id="UP000053923"/>
    </source>
</evidence>
<protein>
    <recommendedName>
        <fullName evidence="3">STAS/SEC14 domain-containing protein</fullName>
    </recommendedName>
</protein>
<dbReference type="RefSeq" id="WP_062712589.1">
    <property type="nucleotide sequence ID" value="NZ_LLZG01000388.1"/>
</dbReference>